<dbReference type="Proteomes" id="UP000714380">
    <property type="component" value="Unassembled WGS sequence"/>
</dbReference>
<dbReference type="RefSeq" id="WP_225676036.1">
    <property type="nucleotide sequence ID" value="NZ_JAEDAH010000091.1"/>
</dbReference>
<keyword evidence="2" id="KW-0805">Transcription regulation</keyword>
<dbReference type="SUPFAM" id="SSF53850">
    <property type="entry name" value="Periplasmic binding protein-like II"/>
    <property type="match status" value="1"/>
</dbReference>
<protein>
    <submittedName>
        <fullName evidence="6">LysR family transcriptional regulator</fullName>
    </submittedName>
</protein>
<keyword evidence="3" id="KW-0238">DNA-binding</keyword>
<evidence type="ECO:0000256" key="4">
    <source>
        <dbReference type="ARBA" id="ARBA00023163"/>
    </source>
</evidence>
<dbReference type="PROSITE" id="PS50931">
    <property type="entry name" value="HTH_LYSR"/>
    <property type="match status" value="1"/>
</dbReference>
<proteinExistence type="inferred from homology"/>
<accession>A0ABS7ZVY9</accession>
<gene>
    <name evidence="6" type="ORF">I9W95_14175</name>
</gene>
<dbReference type="SUPFAM" id="SSF46785">
    <property type="entry name" value="Winged helix' DNA-binding domain"/>
    <property type="match status" value="1"/>
</dbReference>
<dbReference type="PRINTS" id="PR00039">
    <property type="entry name" value="HTHLYSR"/>
</dbReference>
<dbReference type="InterPro" id="IPR005119">
    <property type="entry name" value="LysR_subst-bd"/>
</dbReference>
<reference evidence="6 7" key="1">
    <citation type="submission" date="2020-12" db="EMBL/GenBank/DDBJ databases">
        <title>Novel Thalassolituus-related marine hydrocarbonoclastic bacteria mediated algae-derived hydrocarbons mineralization in twilight zone of the northern South China Sea.</title>
        <authorList>
            <person name="Dong C."/>
        </authorList>
    </citation>
    <scope>NUCLEOTIDE SEQUENCE [LARGE SCALE GENOMIC DNA]</scope>
    <source>
        <strain evidence="6 7">IMCC1826</strain>
    </source>
</reference>
<dbReference type="Gene3D" id="1.10.10.10">
    <property type="entry name" value="Winged helix-like DNA-binding domain superfamily/Winged helix DNA-binding domain"/>
    <property type="match status" value="1"/>
</dbReference>
<organism evidence="6 7">
    <name type="scientific">Thalassolituus marinus</name>
    <dbReference type="NCBI Taxonomy" id="671053"/>
    <lineage>
        <taxon>Bacteria</taxon>
        <taxon>Pseudomonadati</taxon>
        <taxon>Pseudomonadota</taxon>
        <taxon>Gammaproteobacteria</taxon>
        <taxon>Oceanospirillales</taxon>
        <taxon>Oceanospirillaceae</taxon>
        <taxon>Thalassolituus</taxon>
    </lineage>
</organism>
<comment type="similarity">
    <text evidence="1">Belongs to the LysR transcriptional regulatory family.</text>
</comment>
<dbReference type="PANTHER" id="PTHR30537:SF10">
    <property type="entry name" value="TRANSCRIPTIONAL REGULATOR-RELATED"/>
    <property type="match status" value="1"/>
</dbReference>
<evidence type="ECO:0000256" key="2">
    <source>
        <dbReference type="ARBA" id="ARBA00023015"/>
    </source>
</evidence>
<dbReference type="PANTHER" id="PTHR30537">
    <property type="entry name" value="HTH-TYPE TRANSCRIPTIONAL REGULATOR"/>
    <property type="match status" value="1"/>
</dbReference>
<dbReference type="EMBL" id="JAEDAH010000091">
    <property type="protein sequence ID" value="MCA6064755.1"/>
    <property type="molecule type" value="Genomic_DNA"/>
</dbReference>
<name>A0ABS7ZVY9_9GAMM</name>
<comment type="caution">
    <text evidence="6">The sequence shown here is derived from an EMBL/GenBank/DDBJ whole genome shotgun (WGS) entry which is preliminary data.</text>
</comment>
<dbReference type="InterPro" id="IPR000847">
    <property type="entry name" value="LysR_HTH_N"/>
</dbReference>
<feature type="domain" description="HTH lysR-type" evidence="5">
    <location>
        <begin position="10"/>
        <end position="59"/>
    </location>
</feature>
<evidence type="ECO:0000313" key="6">
    <source>
        <dbReference type="EMBL" id="MCA6064755.1"/>
    </source>
</evidence>
<evidence type="ECO:0000256" key="1">
    <source>
        <dbReference type="ARBA" id="ARBA00009437"/>
    </source>
</evidence>
<dbReference type="Pfam" id="PF00126">
    <property type="entry name" value="HTH_1"/>
    <property type="match status" value="1"/>
</dbReference>
<dbReference type="InterPro" id="IPR058163">
    <property type="entry name" value="LysR-type_TF_proteobact-type"/>
</dbReference>
<keyword evidence="4" id="KW-0804">Transcription</keyword>
<evidence type="ECO:0000259" key="5">
    <source>
        <dbReference type="PROSITE" id="PS50931"/>
    </source>
</evidence>
<dbReference type="InterPro" id="IPR036388">
    <property type="entry name" value="WH-like_DNA-bd_sf"/>
</dbReference>
<keyword evidence="7" id="KW-1185">Reference proteome</keyword>
<dbReference type="Gene3D" id="3.40.190.290">
    <property type="match status" value="1"/>
</dbReference>
<evidence type="ECO:0000313" key="7">
    <source>
        <dbReference type="Proteomes" id="UP000714380"/>
    </source>
</evidence>
<dbReference type="Pfam" id="PF03466">
    <property type="entry name" value="LysR_substrate"/>
    <property type="match status" value="1"/>
</dbReference>
<dbReference type="InterPro" id="IPR036390">
    <property type="entry name" value="WH_DNA-bd_sf"/>
</dbReference>
<sequence length="298" mass="33712">MNEWQGVSEFIAVAESESFTRAAERLSISTAQVSRQIQMLEQRLGVRLLYRTTRRVSLTEAGQLYYQSCRPLLDALNDAERSLSQLQSVPQGTLRITAPVTYGERQLMPLLNRFLQGHPQLNLVCDLTNKKMDLIDGNYDLAIRLGRLDNEDLIARKLGTRSLHTCASPDYLNRCGSPDTLQELNRHSCLPGTLDYWRFRDSRGERMVKIHGRLRCNSGEALLDAALRGLGIVQLPDYYVLDALQQGQLREVLTQHAPDDEGIWALCLPGRQLSPKVRMLLDYLSNIQSSSGQPFRAI</sequence>
<evidence type="ECO:0000256" key="3">
    <source>
        <dbReference type="ARBA" id="ARBA00023125"/>
    </source>
</evidence>